<evidence type="ECO:0000256" key="1">
    <source>
        <dbReference type="ARBA" id="ARBA00009283"/>
    </source>
</evidence>
<dbReference type="GO" id="GO:0016020">
    <property type="term" value="C:membrane"/>
    <property type="evidence" value="ECO:0007669"/>
    <property type="project" value="TreeGrafter"/>
</dbReference>
<dbReference type="GO" id="GO:0017110">
    <property type="term" value="F:nucleoside diphosphate phosphatase activity"/>
    <property type="evidence" value="ECO:0007669"/>
    <property type="project" value="TreeGrafter"/>
</dbReference>
<feature type="active site" description="Proton acceptor" evidence="3">
    <location>
        <position position="658"/>
    </location>
</feature>
<sequence length="946" mass="104243">GAASQSPSTDESRAREDFTRFWEQYVPGGSRTTTVSRPLMREVLLRAVRELGLSPRRGAWAEELVAGALGAAPPALAAEDAFSIFRSVMMSLRSSRDLHGSDGFLEALRRDFGPTFPLAGVNSYATMPKGARMVDQAPSRKPGFHHGESSFSPGAGAKGTDSSGNAAPMRPTRAALESHHAGLRAALGAAQSTYEKILSKVDSLREEMSHGRFDRSLVKQNLLGATRDDGRSSGQLQIAQVEAVIKRLVDSLRAHESVYAEQLGEISALREDCALQAQRVQAALRRRDETRDKLEDGQQESSELSRQAKTEQLRALMLREAFEQEQTRVGVSLGRAEAHVTDLVSATESTRRIEVEEQAVARECISALNEIHSAQAREELAAEAKLAQLLRELEAAKVALTETAIKFPEAPPGRAEAERNAAANELSELRRRFSARVLAAFEVMLAYVALAGCLTERQAVECVTVWPRLFAAELQTQAFSGGNCSGMKKSAALWPSLLLTVLGQLTVSAKPESAQKAHVDEKSEPVHSWRYGSMIDAGSEGSRIYLFRWKPTLRRSEEIVIPEATDALSTTPGIGSFASYPGLVGASLKPLVDFAMKGLHHVKSNWEHTPIFLRATAGMRLLDPDEREDILEEVRTFLKQTPFRFHESMASVATGEEEGVFGWLTVNAQLGNIRADRLINSKTTVGALDLGGASAQIVFMPQKSILQHAFPMSLGPHRFHVYSWSFLHFGQRESAHRAADIVISEALLRVQSAKILYHPCFSTNYTYSPRFSYSHDNSSFPVTATMQGSSDFDGCLRLIKRTFNKDTPCLVTHCSFYGVYQPRLYDSNFIAFSYFAKAADYLAVPRDAPLSEFLVASEYVCSLSRTQLDIIFARIENHYDRLHMCFHATFIYVLLTYGFGFGPDSSGILFKEDLGNGQAIDWVVGGMIYEINQDDLLAAPLREALA</sequence>
<feature type="region of interest" description="Disordered" evidence="6">
    <location>
        <begin position="288"/>
        <end position="307"/>
    </location>
</feature>
<evidence type="ECO:0000256" key="2">
    <source>
        <dbReference type="ARBA" id="ARBA00022801"/>
    </source>
</evidence>
<dbReference type="EMBL" id="CAJNNV010007485">
    <property type="protein sequence ID" value="CAE8595005.1"/>
    <property type="molecule type" value="Genomic_DNA"/>
</dbReference>
<gene>
    <name evidence="7" type="ORF">PGLA1383_LOCUS13526</name>
</gene>
<feature type="binding site" evidence="4">
    <location>
        <begin position="692"/>
        <end position="696"/>
    </location>
    <ligand>
        <name>ATP</name>
        <dbReference type="ChEBI" id="CHEBI:30616"/>
    </ligand>
</feature>
<feature type="region of interest" description="Disordered" evidence="6">
    <location>
        <begin position="133"/>
        <end position="169"/>
    </location>
</feature>
<comment type="caution">
    <text evidence="7">The sequence shown here is derived from an EMBL/GenBank/DDBJ whole genome shotgun (WGS) entry which is preliminary data.</text>
</comment>
<evidence type="ECO:0000313" key="7">
    <source>
        <dbReference type="EMBL" id="CAE8595005.1"/>
    </source>
</evidence>
<evidence type="ECO:0000256" key="6">
    <source>
        <dbReference type="SAM" id="MobiDB-lite"/>
    </source>
</evidence>
<feature type="non-terminal residue" evidence="7">
    <location>
        <position position="946"/>
    </location>
</feature>
<accession>A0A813DZH7</accession>
<protein>
    <submittedName>
        <fullName evidence="7">Uncharacterized protein</fullName>
    </submittedName>
</protein>
<dbReference type="Proteomes" id="UP000654075">
    <property type="component" value="Unassembled WGS sequence"/>
</dbReference>
<feature type="coiled-coil region" evidence="5">
    <location>
        <begin position="379"/>
        <end position="406"/>
    </location>
</feature>
<evidence type="ECO:0000256" key="5">
    <source>
        <dbReference type="SAM" id="Coils"/>
    </source>
</evidence>
<dbReference type="AlphaFoldDB" id="A0A813DZH7"/>
<evidence type="ECO:0000256" key="3">
    <source>
        <dbReference type="PIRSR" id="PIRSR600407-1"/>
    </source>
</evidence>
<organism evidence="7 8">
    <name type="scientific">Polarella glacialis</name>
    <name type="common">Dinoflagellate</name>
    <dbReference type="NCBI Taxonomy" id="89957"/>
    <lineage>
        <taxon>Eukaryota</taxon>
        <taxon>Sar</taxon>
        <taxon>Alveolata</taxon>
        <taxon>Dinophyceae</taxon>
        <taxon>Suessiales</taxon>
        <taxon>Suessiaceae</taxon>
        <taxon>Polarella</taxon>
    </lineage>
</organism>
<comment type="similarity">
    <text evidence="1">Belongs to the GDA1/CD39 NTPase family.</text>
</comment>
<reference evidence="7" key="1">
    <citation type="submission" date="2021-02" db="EMBL/GenBank/DDBJ databases">
        <authorList>
            <person name="Dougan E. K."/>
            <person name="Rhodes N."/>
            <person name="Thang M."/>
            <person name="Chan C."/>
        </authorList>
    </citation>
    <scope>NUCLEOTIDE SEQUENCE</scope>
</reference>
<dbReference type="GO" id="GO:0009134">
    <property type="term" value="P:nucleoside diphosphate catabolic process"/>
    <property type="evidence" value="ECO:0007669"/>
    <property type="project" value="TreeGrafter"/>
</dbReference>
<keyword evidence="4" id="KW-0067">ATP-binding</keyword>
<keyword evidence="2" id="KW-0378">Hydrolase</keyword>
<name>A0A813DZH7_POLGL</name>
<dbReference type="PANTHER" id="PTHR11782:SF83">
    <property type="entry name" value="GUANOSINE-DIPHOSPHATASE"/>
    <property type="match status" value="1"/>
</dbReference>
<evidence type="ECO:0000256" key="4">
    <source>
        <dbReference type="PIRSR" id="PIRSR600407-2"/>
    </source>
</evidence>
<proteinExistence type="inferred from homology"/>
<dbReference type="Pfam" id="PF01150">
    <property type="entry name" value="GDA1_CD39"/>
    <property type="match status" value="1"/>
</dbReference>
<dbReference type="Gene3D" id="3.30.420.40">
    <property type="match status" value="1"/>
</dbReference>
<evidence type="ECO:0000313" key="8">
    <source>
        <dbReference type="Proteomes" id="UP000654075"/>
    </source>
</evidence>
<dbReference type="Gene3D" id="3.30.420.150">
    <property type="entry name" value="Exopolyphosphatase. Domain 2"/>
    <property type="match status" value="1"/>
</dbReference>
<keyword evidence="5" id="KW-0175">Coiled coil</keyword>
<dbReference type="PANTHER" id="PTHR11782">
    <property type="entry name" value="ADENOSINE/GUANOSINE DIPHOSPHATASE"/>
    <property type="match status" value="1"/>
</dbReference>
<keyword evidence="4" id="KW-0547">Nucleotide-binding</keyword>
<dbReference type="OrthoDB" id="6372431at2759"/>
<dbReference type="InterPro" id="IPR000407">
    <property type="entry name" value="GDA1_CD39_NTPase"/>
</dbReference>
<keyword evidence="8" id="KW-1185">Reference proteome</keyword>
<dbReference type="GO" id="GO:0005524">
    <property type="term" value="F:ATP binding"/>
    <property type="evidence" value="ECO:0007669"/>
    <property type="project" value="UniProtKB-KW"/>
</dbReference>